<dbReference type="EMBL" id="BTRK01000006">
    <property type="protein sequence ID" value="GMR60988.1"/>
    <property type="molecule type" value="Genomic_DNA"/>
</dbReference>
<name>A0AAN5ICD7_9BILA</name>
<feature type="region of interest" description="Disordered" evidence="1">
    <location>
        <begin position="1"/>
        <end position="33"/>
    </location>
</feature>
<keyword evidence="3" id="KW-1185">Reference proteome</keyword>
<sequence>MVDGPLRGSPCESSSGTWLTTMTSSTSPRRTVRDRITSRERRMRFFKRLFSSLNHGIPALGLSMISVRTSPTMRSVILSSSAGPVIMSSSMY</sequence>
<organism evidence="2 3">
    <name type="scientific">Pristionchus mayeri</name>
    <dbReference type="NCBI Taxonomy" id="1317129"/>
    <lineage>
        <taxon>Eukaryota</taxon>
        <taxon>Metazoa</taxon>
        <taxon>Ecdysozoa</taxon>
        <taxon>Nematoda</taxon>
        <taxon>Chromadorea</taxon>
        <taxon>Rhabditida</taxon>
        <taxon>Rhabditina</taxon>
        <taxon>Diplogasteromorpha</taxon>
        <taxon>Diplogasteroidea</taxon>
        <taxon>Neodiplogasteridae</taxon>
        <taxon>Pristionchus</taxon>
    </lineage>
</organism>
<reference evidence="3" key="1">
    <citation type="submission" date="2022-10" db="EMBL/GenBank/DDBJ databases">
        <title>Genome assembly of Pristionchus species.</title>
        <authorList>
            <person name="Yoshida K."/>
            <person name="Sommer R.J."/>
        </authorList>
    </citation>
    <scope>NUCLEOTIDE SEQUENCE [LARGE SCALE GENOMIC DNA]</scope>
    <source>
        <strain evidence="3">RS5460</strain>
    </source>
</reference>
<evidence type="ECO:0000256" key="1">
    <source>
        <dbReference type="SAM" id="MobiDB-lite"/>
    </source>
</evidence>
<dbReference type="Proteomes" id="UP001328107">
    <property type="component" value="Unassembled WGS sequence"/>
</dbReference>
<gene>
    <name evidence="2" type="ORF">PMAYCL1PPCAC_31183</name>
</gene>
<evidence type="ECO:0000313" key="2">
    <source>
        <dbReference type="EMBL" id="GMR60988.1"/>
    </source>
</evidence>
<feature type="compositionally biased region" description="Low complexity" evidence="1">
    <location>
        <begin position="20"/>
        <end position="29"/>
    </location>
</feature>
<proteinExistence type="predicted"/>
<dbReference type="AlphaFoldDB" id="A0AAN5ICD7"/>
<evidence type="ECO:0000313" key="3">
    <source>
        <dbReference type="Proteomes" id="UP001328107"/>
    </source>
</evidence>
<comment type="caution">
    <text evidence="2">The sequence shown here is derived from an EMBL/GenBank/DDBJ whole genome shotgun (WGS) entry which is preliminary data.</text>
</comment>
<accession>A0AAN5ICD7</accession>
<protein>
    <submittedName>
        <fullName evidence="2">Uncharacterized protein</fullName>
    </submittedName>
</protein>